<comment type="caution">
    <text evidence="2">The sequence shown here is derived from an EMBL/GenBank/DDBJ whole genome shotgun (WGS) entry which is preliminary data.</text>
</comment>
<evidence type="ECO:0000256" key="1">
    <source>
        <dbReference type="SAM" id="MobiDB-lite"/>
    </source>
</evidence>
<proteinExistence type="predicted"/>
<evidence type="ECO:0000313" key="3">
    <source>
        <dbReference type="Proteomes" id="UP000308549"/>
    </source>
</evidence>
<gene>
    <name evidence="2" type="ORF">B0A50_00910</name>
</gene>
<dbReference type="AlphaFoldDB" id="A0A4U0UDK7"/>
<reference evidence="2 3" key="1">
    <citation type="submission" date="2017-03" db="EMBL/GenBank/DDBJ databases">
        <title>Genomes of endolithic fungi from Antarctica.</title>
        <authorList>
            <person name="Coleine C."/>
            <person name="Masonjones S."/>
            <person name="Stajich J.E."/>
        </authorList>
    </citation>
    <scope>NUCLEOTIDE SEQUENCE [LARGE SCALE GENOMIC DNA]</scope>
    <source>
        <strain evidence="2 3">CCFEE 6315</strain>
    </source>
</reference>
<sequence length="219" mass="24156">MALELKGHVPFALRPIQESAKHGPLISPVPATVREQPRVELERNESEAKGEILPQKNMRDVLCVSELEFQIQEQQLPDYVAHDASVGLGNPVKPVSEPEGANRAKTEGDTQLLVPVPAQELHSPGDQERAPVVTTPPTLQSDEGRPDSIAEGEAIAEEHEKYAPYCLHPLSGPDNVRPPYEPYSPEQHGVVLLSSRSSSQTEATEAPCKRWTRFRHEFG</sequence>
<dbReference type="Proteomes" id="UP000308549">
    <property type="component" value="Unassembled WGS sequence"/>
</dbReference>
<dbReference type="EMBL" id="NAJL01000003">
    <property type="protein sequence ID" value="TKA33357.1"/>
    <property type="molecule type" value="Genomic_DNA"/>
</dbReference>
<organism evidence="2 3">
    <name type="scientific">Salinomyces thailandicus</name>
    <dbReference type="NCBI Taxonomy" id="706561"/>
    <lineage>
        <taxon>Eukaryota</taxon>
        <taxon>Fungi</taxon>
        <taxon>Dikarya</taxon>
        <taxon>Ascomycota</taxon>
        <taxon>Pezizomycotina</taxon>
        <taxon>Dothideomycetes</taxon>
        <taxon>Dothideomycetidae</taxon>
        <taxon>Mycosphaerellales</taxon>
        <taxon>Teratosphaeriaceae</taxon>
        <taxon>Salinomyces</taxon>
    </lineage>
</organism>
<feature type="region of interest" description="Disordered" evidence="1">
    <location>
        <begin position="121"/>
        <end position="146"/>
    </location>
</feature>
<keyword evidence="3" id="KW-1185">Reference proteome</keyword>
<accession>A0A4U0UDK7</accession>
<name>A0A4U0UDK7_9PEZI</name>
<evidence type="ECO:0000313" key="2">
    <source>
        <dbReference type="EMBL" id="TKA33357.1"/>
    </source>
</evidence>
<protein>
    <submittedName>
        <fullName evidence="2">Uncharacterized protein</fullName>
    </submittedName>
</protein>